<evidence type="ECO:0000313" key="9">
    <source>
        <dbReference type="EMBL" id="MBO8416848.1"/>
    </source>
</evidence>
<dbReference type="PANTHER" id="PTHR11040:SF211">
    <property type="entry name" value="ZINC TRANSPORTER ZIP11"/>
    <property type="match status" value="1"/>
</dbReference>
<evidence type="ECO:0000256" key="3">
    <source>
        <dbReference type="ARBA" id="ARBA00022475"/>
    </source>
</evidence>
<dbReference type="GO" id="GO:0005385">
    <property type="term" value="F:zinc ion transmembrane transporter activity"/>
    <property type="evidence" value="ECO:0007669"/>
    <property type="project" value="TreeGrafter"/>
</dbReference>
<dbReference type="Proteomes" id="UP000823631">
    <property type="component" value="Unassembled WGS sequence"/>
</dbReference>
<feature type="transmembrane region" description="Helical" evidence="8">
    <location>
        <begin position="6"/>
        <end position="30"/>
    </location>
</feature>
<keyword evidence="6 8" id="KW-1133">Transmembrane helix</keyword>
<gene>
    <name evidence="9" type="ORF">IAB19_10750</name>
</gene>
<evidence type="ECO:0000256" key="7">
    <source>
        <dbReference type="ARBA" id="ARBA00023136"/>
    </source>
</evidence>
<name>A0A9D9DD25_9GAMM</name>
<dbReference type="EMBL" id="JADINH010000215">
    <property type="protein sequence ID" value="MBO8416848.1"/>
    <property type="molecule type" value="Genomic_DNA"/>
</dbReference>
<keyword evidence="4 8" id="KW-0812">Transmembrane</keyword>
<protein>
    <submittedName>
        <fullName evidence="9">ZIP family metal transporter</fullName>
    </submittedName>
</protein>
<evidence type="ECO:0000256" key="8">
    <source>
        <dbReference type="SAM" id="Phobius"/>
    </source>
</evidence>
<reference evidence="9" key="2">
    <citation type="journal article" date="2021" name="PeerJ">
        <title>Extensive microbial diversity within the chicken gut microbiome revealed by metagenomics and culture.</title>
        <authorList>
            <person name="Gilroy R."/>
            <person name="Ravi A."/>
            <person name="Getino M."/>
            <person name="Pursley I."/>
            <person name="Horton D.L."/>
            <person name="Alikhan N.F."/>
            <person name="Baker D."/>
            <person name="Gharbi K."/>
            <person name="Hall N."/>
            <person name="Watson M."/>
            <person name="Adriaenssens E.M."/>
            <person name="Foster-Nyarko E."/>
            <person name="Jarju S."/>
            <person name="Secka A."/>
            <person name="Antonio M."/>
            <person name="Oren A."/>
            <person name="Chaudhuri R.R."/>
            <person name="La Ragione R."/>
            <person name="Hildebrand F."/>
            <person name="Pallen M.J."/>
        </authorList>
    </citation>
    <scope>NUCLEOTIDE SEQUENCE</scope>
    <source>
        <strain evidence="9">17213</strain>
    </source>
</reference>
<evidence type="ECO:0000256" key="5">
    <source>
        <dbReference type="ARBA" id="ARBA00022833"/>
    </source>
</evidence>
<keyword evidence="5" id="KW-0862">Zinc</keyword>
<feature type="transmembrane region" description="Helical" evidence="8">
    <location>
        <begin position="212"/>
        <end position="229"/>
    </location>
</feature>
<proteinExistence type="inferred from homology"/>
<dbReference type="Pfam" id="PF02535">
    <property type="entry name" value="Zip"/>
    <property type="match status" value="1"/>
</dbReference>
<comment type="subcellular location">
    <subcellularLocation>
        <location evidence="1">Cell membrane</location>
        <topology evidence="1">Multi-pass membrane protein</topology>
    </subcellularLocation>
</comment>
<keyword evidence="3" id="KW-1003">Cell membrane</keyword>
<evidence type="ECO:0000256" key="2">
    <source>
        <dbReference type="ARBA" id="ARBA00006939"/>
    </source>
</evidence>
<dbReference type="PANTHER" id="PTHR11040">
    <property type="entry name" value="ZINC/IRON TRANSPORTER"/>
    <property type="match status" value="1"/>
</dbReference>
<sequence length="264" mass="26982">MISDSLLYAALGTAFTFAMTTLGACAVFFFKKEPNPLFTKLALGFAAGIMIAASVWSLLIPAIEGAEAAGVLPALPSAGGFILGVCFLILLDNLLPHLHLGSTHPEGPRVHLKRETLLFLAMTIHNIPEGMAVGVACAAAAAAGGGDALPAAAALALGMGIQNIPEGAAVTLPLHSAGNTRRKAFLMGALSGLVEPIAAIAVVLAASNFALVLPWLLSFAAGAMLYVVVEELIPEARLGEHSNAGTLFVMAGFVLMMLLDTSLG</sequence>
<comment type="similarity">
    <text evidence="2">Belongs to the ZIP transporter (TC 2.A.5) family.</text>
</comment>
<comment type="caution">
    <text evidence="9">The sequence shown here is derived from an EMBL/GenBank/DDBJ whole genome shotgun (WGS) entry which is preliminary data.</text>
</comment>
<accession>A0A9D9DD25</accession>
<feature type="transmembrane region" description="Helical" evidence="8">
    <location>
        <begin position="75"/>
        <end position="95"/>
    </location>
</feature>
<evidence type="ECO:0000256" key="1">
    <source>
        <dbReference type="ARBA" id="ARBA00004651"/>
    </source>
</evidence>
<keyword evidence="7 8" id="KW-0472">Membrane</keyword>
<feature type="transmembrane region" description="Helical" evidence="8">
    <location>
        <begin position="42"/>
        <end position="63"/>
    </location>
</feature>
<dbReference type="AlphaFoldDB" id="A0A9D9DD25"/>
<dbReference type="GO" id="GO:0005886">
    <property type="term" value="C:plasma membrane"/>
    <property type="evidence" value="ECO:0007669"/>
    <property type="project" value="UniProtKB-SubCell"/>
</dbReference>
<feature type="transmembrane region" description="Helical" evidence="8">
    <location>
        <begin position="241"/>
        <end position="259"/>
    </location>
</feature>
<reference evidence="9" key="1">
    <citation type="submission" date="2020-10" db="EMBL/GenBank/DDBJ databases">
        <authorList>
            <person name="Gilroy R."/>
        </authorList>
    </citation>
    <scope>NUCLEOTIDE SEQUENCE</scope>
    <source>
        <strain evidence="9">17213</strain>
    </source>
</reference>
<evidence type="ECO:0000256" key="6">
    <source>
        <dbReference type="ARBA" id="ARBA00022989"/>
    </source>
</evidence>
<evidence type="ECO:0000256" key="4">
    <source>
        <dbReference type="ARBA" id="ARBA00022692"/>
    </source>
</evidence>
<organism evidence="9 10">
    <name type="scientific">Candidatus Avisuccinivibrio stercorigallinarum</name>
    <dbReference type="NCBI Taxonomy" id="2840704"/>
    <lineage>
        <taxon>Bacteria</taxon>
        <taxon>Pseudomonadati</taxon>
        <taxon>Pseudomonadota</taxon>
        <taxon>Gammaproteobacteria</taxon>
        <taxon>Aeromonadales</taxon>
        <taxon>Succinivibrionaceae</taxon>
        <taxon>Succinivibrionaceae incertae sedis</taxon>
        <taxon>Candidatus Avisuccinivibrio</taxon>
    </lineage>
</organism>
<dbReference type="InterPro" id="IPR003689">
    <property type="entry name" value="ZIP"/>
</dbReference>
<feature type="transmembrane region" description="Helical" evidence="8">
    <location>
        <begin position="184"/>
        <end position="206"/>
    </location>
</feature>
<evidence type="ECO:0000313" key="10">
    <source>
        <dbReference type="Proteomes" id="UP000823631"/>
    </source>
</evidence>